<evidence type="ECO:0000259" key="4">
    <source>
        <dbReference type="PROSITE" id="PS50850"/>
    </source>
</evidence>
<name>A0A4Y7QAZ4_9AGAM</name>
<dbReference type="Proteomes" id="UP000294933">
    <property type="component" value="Unassembled WGS sequence"/>
</dbReference>
<reference evidence="5 6" key="1">
    <citation type="submission" date="2018-06" db="EMBL/GenBank/DDBJ databases">
        <title>A transcriptomic atlas of mushroom development highlights an independent origin of complex multicellularity.</title>
        <authorList>
            <consortium name="DOE Joint Genome Institute"/>
            <person name="Krizsan K."/>
            <person name="Almasi E."/>
            <person name="Merenyi Z."/>
            <person name="Sahu N."/>
            <person name="Viragh M."/>
            <person name="Koszo T."/>
            <person name="Mondo S."/>
            <person name="Kiss B."/>
            <person name="Balint B."/>
            <person name="Kues U."/>
            <person name="Barry K."/>
            <person name="Hegedus J.C."/>
            <person name="Henrissat B."/>
            <person name="Johnson J."/>
            <person name="Lipzen A."/>
            <person name="Ohm R."/>
            <person name="Nagy I."/>
            <person name="Pangilinan J."/>
            <person name="Yan J."/>
            <person name="Xiong Y."/>
            <person name="Grigoriev I.V."/>
            <person name="Hibbett D.S."/>
            <person name="Nagy L.G."/>
        </authorList>
    </citation>
    <scope>NUCLEOTIDE SEQUENCE [LARGE SCALE GENOMIC DNA]</scope>
    <source>
        <strain evidence="5 6">SZMC22713</strain>
    </source>
</reference>
<feature type="transmembrane region" description="Helical" evidence="3">
    <location>
        <begin position="230"/>
        <end position="250"/>
    </location>
</feature>
<sequence length="459" mass="49674">MSHPPGVQINTECPQFMEDHHDKELEAFQDTDDPGIDISEKILEETDAISSHPSNYLHGSEDDFPDGGLRAWLVVLGGFCNILSSVGFVNSWGSFQSYYELNTLGHKSTSEIAWIGSTQYALTFLPGVISGRLFDLGWYRLPLFVSSCFLVLTTFLTAQCTTYWHFILCQGLALGLCSGMVTGPTPTVISTWFKHRRSTAFGIIAGGSSVGGTIFPIIFRNLVGKIGFPWTMRVIGFILILTLGITNLTLERRLKPVNISGGMFNPKVFRSRSFTLYAISTFVSFLGLYTVLTYVDVSASATGIPETFSLYLVSIANAGSFFGRLAAGLLADYTGALNIIIPFTTIAGILTYIWPHVRGKGNYVAIAVTYGFSSGAYLSLLPAPMIAMGDTGDMGRRVGVCWSMLAIGALIGPPISGAINGATHGFNFVGVYAGTMVLVSVMLMVMVRSLLLGRLWGKV</sequence>
<dbReference type="Pfam" id="PF07690">
    <property type="entry name" value="MFS_1"/>
    <property type="match status" value="1"/>
</dbReference>
<protein>
    <submittedName>
        <fullName evidence="5">MFS general substrate transporter</fullName>
    </submittedName>
</protein>
<gene>
    <name evidence="5" type="ORF">BD410DRAFT_786746</name>
</gene>
<dbReference type="EMBL" id="ML170168">
    <property type="protein sequence ID" value="TDL24029.1"/>
    <property type="molecule type" value="Genomic_DNA"/>
</dbReference>
<feature type="domain" description="Major facilitator superfamily (MFS) profile" evidence="4">
    <location>
        <begin position="273"/>
        <end position="459"/>
    </location>
</feature>
<dbReference type="AlphaFoldDB" id="A0A4Y7QAZ4"/>
<dbReference type="InterPro" id="IPR011701">
    <property type="entry name" value="MFS"/>
</dbReference>
<evidence type="ECO:0000256" key="2">
    <source>
        <dbReference type="ARBA" id="ARBA00006727"/>
    </source>
</evidence>
<dbReference type="Gene3D" id="1.20.1250.20">
    <property type="entry name" value="MFS general substrate transporter like domains"/>
    <property type="match status" value="2"/>
</dbReference>
<feature type="transmembrane region" description="Helical" evidence="3">
    <location>
        <begin position="363"/>
        <end position="387"/>
    </location>
</feature>
<comment type="subcellular location">
    <subcellularLocation>
        <location evidence="1">Membrane</location>
        <topology evidence="1">Multi-pass membrane protein</topology>
    </subcellularLocation>
</comment>
<organism evidence="5 6">
    <name type="scientific">Rickenella mellea</name>
    <dbReference type="NCBI Taxonomy" id="50990"/>
    <lineage>
        <taxon>Eukaryota</taxon>
        <taxon>Fungi</taxon>
        <taxon>Dikarya</taxon>
        <taxon>Basidiomycota</taxon>
        <taxon>Agaricomycotina</taxon>
        <taxon>Agaricomycetes</taxon>
        <taxon>Hymenochaetales</taxon>
        <taxon>Rickenellaceae</taxon>
        <taxon>Rickenella</taxon>
    </lineage>
</organism>
<dbReference type="InterPro" id="IPR020846">
    <property type="entry name" value="MFS_dom"/>
</dbReference>
<dbReference type="VEuPathDB" id="FungiDB:BD410DRAFT_786746"/>
<comment type="similarity">
    <text evidence="2">Belongs to the major facilitator superfamily. Monocarboxylate porter (TC 2.A.1.13) family.</text>
</comment>
<keyword evidence="3" id="KW-0812">Transmembrane</keyword>
<dbReference type="InterPro" id="IPR036259">
    <property type="entry name" value="MFS_trans_sf"/>
</dbReference>
<feature type="transmembrane region" description="Helical" evidence="3">
    <location>
        <begin position="200"/>
        <end position="218"/>
    </location>
</feature>
<dbReference type="STRING" id="50990.A0A4Y7QAZ4"/>
<keyword evidence="3" id="KW-0472">Membrane</keyword>
<dbReference type="GO" id="GO:0022857">
    <property type="term" value="F:transmembrane transporter activity"/>
    <property type="evidence" value="ECO:0007669"/>
    <property type="project" value="InterPro"/>
</dbReference>
<evidence type="ECO:0000313" key="6">
    <source>
        <dbReference type="Proteomes" id="UP000294933"/>
    </source>
</evidence>
<keyword evidence="3" id="KW-1133">Transmembrane helix</keyword>
<dbReference type="PANTHER" id="PTHR11360">
    <property type="entry name" value="MONOCARBOXYLATE TRANSPORTER"/>
    <property type="match status" value="1"/>
</dbReference>
<dbReference type="InterPro" id="IPR050327">
    <property type="entry name" value="Proton-linked_MCT"/>
</dbReference>
<evidence type="ECO:0000313" key="5">
    <source>
        <dbReference type="EMBL" id="TDL24029.1"/>
    </source>
</evidence>
<accession>A0A4Y7QAZ4</accession>
<evidence type="ECO:0000256" key="1">
    <source>
        <dbReference type="ARBA" id="ARBA00004141"/>
    </source>
</evidence>
<dbReference type="PROSITE" id="PS50850">
    <property type="entry name" value="MFS"/>
    <property type="match status" value="1"/>
</dbReference>
<proteinExistence type="inferred from homology"/>
<feature type="transmembrane region" description="Helical" evidence="3">
    <location>
        <begin position="307"/>
        <end position="327"/>
    </location>
</feature>
<feature type="transmembrane region" description="Helical" evidence="3">
    <location>
        <begin position="71"/>
        <end position="92"/>
    </location>
</feature>
<feature type="transmembrane region" description="Helical" evidence="3">
    <location>
        <begin position="274"/>
        <end position="295"/>
    </location>
</feature>
<dbReference type="SUPFAM" id="SSF103473">
    <property type="entry name" value="MFS general substrate transporter"/>
    <property type="match status" value="1"/>
</dbReference>
<dbReference type="GO" id="GO:0016020">
    <property type="term" value="C:membrane"/>
    <property type="evidence" value="ECO:0007669"/>
    <property type="project" value="UniProtKB-SubCell"/>
</dbReference>
<evidence type="ECO:0000256" key="3">
    <source>
        <dbReference type="SAM" id="Phobius"/>
    </source>
</evidence>
<feature type="transmembrane region" description="Helical" evidence="3">
    <location>
        <begin position="172"/>
        <end position="193"/>
    </location>
</feature>
<feature type="transmembrane region" description="Helical" evidence="3">
    <location>
        <begin position="141"/>
        <end position="166"/>
    </location>
</feature>
<keyword evidence="6" id="KW-1185">Reference proteome</keyword>
<dbReference type="OrthoDB" id="6499973at2759"/>
<feature type="transmembrane region" description="Helical" evidence="3">
    <location>
        <begin position="399"/>
        <end position="419"/>
    </location>
</feature>
<feature type="transmembrane region" description="Helical" evidence="3">
    <location>
        <begin position="339"/>
        <end position="357"/>
    </location>
</feature>
<dbReference type="PANTHER" id="PTHR11360:SF234">
    <property type="entry name" value="MFS-TYPE TRANSPORTER DBAD-RELATED"/>
    <property type="match status" value="1"/>
</dbReference>
<feature type="transmembrane region" description="Helical" evidence="3">
    <location>
        <begin position="431"/>
        <end position="451"/>
    </location>
</feature>